<dbReference type="AlphaFoldDB" id="A0AAP0GBD2"/>
<sequence length="188" mass="20846">MTGYTNISFILLVAFSFSFLCLTATLLYFLCRIRRHRELPRHGDAELGGNVTSFKTPMLHFLCCRIQSRVEPTGDLPGLPVLCSSRAEQVKTTPPAAADDEECVLVRWRAEAFGASRVLYTIREEEREGVESDGERADGSGGSDGRREEETVEEEEEDVSFSTPCPSPAFYTPDSSPTRSPDKVPTFA</sequence>
<evidence type="ECO:0000313" key="3">
    <source>
        <dbReference type="EMBL" id="KAK8949340.1"/>
    </source>
</evidence>
<comment type="caution">
    <text evidence="3">The sequence shown here is derived from an EMBL/GenBank/DDBJ whole genome shotgun (WGS) entry which is preliminary data.</text>
</comment>
<proteinExistence type="predicted"/>
<keyword evidence="4" id="KW-1185">Reference proteome</keyword>
<organism evidence="3 4">
    <name type="scientific">Platanthera zijinensis</name>
    <dbReference type="NCBI Taxonomy" id="2320716"/>
    <lineage>
        <taxon>Eukaryota</taxon>
        <taxon>Viridiplantae</taxon>
        <taxon>Streptophyta</taxon>
        <taxon>Embryophyta</taxon>
        <taxon>Tracheophyta</taxon>
        <taxon>Spermatophyta</taxon>
        <taxon>Magnoliopsida</taxon>
        <taxon>Liliopsida</taxon>
        <taxon>Asparagales</taxon>
        <taxon>Orchidaceae</taxon>
        <taxon>Orchidoideae</taxon>
        <taxon>Orchideae</taxon>
        <taxon>Orchidinae</taxon>
        <taxon>Platanthera</taxon>
    </lineage>
</organism>
<protein>
    <submittedName>
        <fullName evidence="3">Uncharacterized protein</fullName>
    </submittedName>
</protein>
<evidence type="ECO:0000256" key="1">
    <source>
        <dbReference type="SAM" id="MobiDB-lite"/>
    </source>
</evidence>
<feature type="region of interest" description="Disordered" evidence="1">
    <location>
        <begin position="126"/>
        <end position="188"/>
    </location>
</feature>
<evidence type="ECO:0000313" key="4">
    <source>
        <dbReference type="Proteomes" id="UP001418222"/>
    </source>
</evidence>
<dbReference type="InterPro" id="IPR045884">
    <property type="entry name" value="At5g59350-like"/>
</dbReference>
<accession>A0AAP0GBD2</accession>
<feature type="compositionally biased region" description="Acidic residues" evidence="1">
    <location>
        <begin position="150"/>
        <end position="159"/>
    </location>
</feature>
<evidence type="ECO:0000256" key="2">
    <source>
        <dbReference type="SAM" id="Phobius"/>
    </source>
</evidence>
<dbReference type="PANTHER" id="PTHR34054:SF4">
    <property type="entry name" value="PROTEIN, PUTATIVE-RELATED"/>
    <property type="match status" value="1"/>
</dbReference>
<dbReference type="Proteomes" id="UP001418222">
    <property type="component" value="Unassembled WGS sequence"/>
</dbReference>
<feature type="compositionally biased region" description="Basic and acidic residues" evidence="1">
    <location>
        <begin position="126"/>
        <end position="149"/>
    </location>
</feature>
<gene>
    <name evidence="3" type="ORF">KSP39_PZI005784</name>
</gene>
<dbReference type="PANTHER" id="PTHR34054">
    <property type="entry name" value="EXPRESSED PROTEIN"/>
    <property type="match status" value="1"/>
</dbReference>
<keyword evidence="2" id="KW-0472">Membrane</keyword>
<dbReference type="EMBL" id="JBBWWQ010000004">
    <property type="protein sequence ID" value="KAK8949340.1"/>
    <property type="molecule type" value="Genomic_DNA"/>
</dbReference>
<keyword evidence="2" id="KW-0812">Transmembrane</keyword>
<reference evidence="3 4" key="1">
    <citation type="journal article" date="2022" name="Nat. Plants">
        <title>Genomes of leafy and leafless Platanthera orchids illuminate the evolution of mycoheterotrophy.</title>
        <authorList>
            <person name="Li M.H."/>
            <person name="Liu K.W."/>
            <person name="Li Z."/>
            <person name="Lu H.C."/>
            <person name="Ye Q.L."/>
            <person name="Zhang D."/>
            <person name="Wang J.Y."/>
            <person name="Li Y.F."/>
            <person name="Zhong Z.M."/>
            <person name="Liu X."/>
            <person name="Yu X."/>
            <person name="Liu D.K."/>
            <person name="Tu X.D."/>
            <person name="Liu B."/>
            <person name="Hao Y."/>
            <person name="Liao X.Y."/>
            <person name="Jiang Y.T."/>
            <person name="Sun W.H."/>
            <person name="Chen J."/>
            <person name="Chen Y.Q."/>
            <person name="Ai Y."/>
            <person name="Zhai J.W."/>
            <person name="Wu S.S."/>
            <person name="Zhou Z."/>
            <person name="Hsiao Y.Y."/>
            <person name="Wu W.L."/>
            <person name="Chen Y.Y."/>
            <person name="Lin Y.F."/>
            <person name="Hsu J.L."/>
            <person name="Li C.Y."/>
            <person name="Wang Z.W."/>
            <person name="Zhao X."/>
            <person name="Zhong W.Y."/>
            <person name="Ma X.K."/>
            <person name="Ma L."/>
            <person name="Huang J."/>
            <person name="Chen G.Z."/>
            <person name="Huang M.Z."/>
            <person name="Huang L."/>
            <person name="Peng D.H."/>
            <person name="Luo Y.B."/>
            <person name="Zou S.Q."/>
            <person name="Chen S.P."/>
            <person name="Lan S."/>
            <person name="Tsai W.C."/>
            <person name="Van de Peer Y."/>
            <person name="Liu Z.J."/>
        </authorList>
    </citation>
    <scope>NUCLEOTIDE SEQUENCE [LARGE SCALE GENOMIC DNA]</scope>
    <source>
        <strain evidence="3">Lor287</strain>
    </source>
</reference>
<name>A0AAP0GBD2_9ASPA</name>
<keyword evidence="2" id="KW-1133">Transmembrane helix</keyword>
<feature type="transmembrane region" description="Helical" evidence="2">
    <location>
        <begin position="6"/>
        <end position="31"/>
    </location>
</feature>